<reference evidence="2" key="1">
    <citation type="submission" date="2021-11" db="EMBL/GenBank/DDBJ databases">
        <title>Halomonas sp., isolated from a coastal aquaculture zone in Dongshan Bay.</title>
        <authorList>
            <person name="Lin W."/>
        </authorList>
    </citation>
    <scope>NUCLEOTIDE SEQUENCE</scope>
    <source>
        <strain evidence="2">Yzlin-01</strain>
    </source>
</reference>
<feature type="region of interest" description="Disordered" evidence="1">
    <location>
        <begin position="26"/>
        <end position="55"/>
    </location>
</feature>
<evidence type="ECO:0000313" key="2">
    <source>
        <dbReference type="EMBL" id="MCS2610967.1"/>
    </source>
</evidence>
<proteinExistence type="predicted"/>
<evidence type="ECO:0000256" key="1">
    <source>
        <dbReference type="SAM" id="MobiDB-lite"/>
    </source>
</evidence>
<evidence type="ECO:0008006" key="4">
    <source>
        <dbReference type="Google" id="ProtNLM"/>
    </source>
</evidence>
<dbReference type="Proteomes" id="UP001165542">
    <property type="component" value="Unassembled WGS sequence"/>
</dbReference>
<dbReference type="PANTHER" id="PTHR39600">
    <property type="entry name" value="PEPTIDASE INHIBITOR I78 FAMILY PROTEIN"/>
    <property type="match status" value="1"/>
</dbReference>
<dbReference type="Gene3D" id="3.30.10.10">
    <property type="entry name" value="Trypsin Inhibitor V, subunit A"/>
    <property type="match status" value="1"/>
</dbReference>
<organism evidence="2 3">
    <name type="scientific">Halomonas dongshanensis</name>
    <dbReference type="NCBI Taxonomy" id="2890835"/>
    <lineage>
        <taxon>Bacteria</taxon>
        <taxon>Pseudomonadati</taxon>
        <taxon>Pseudomonadota</taxon>
        <taxon>Gammaproteobacteria</taxon>
        <taxon>Oceanospirillales</taxon>
        <taxon>Halomonadaceae</taxon>
        <taxon>Halomonas</taxon>
    </lineage>
</organism>
<dbReference type="PROSITE" id="PS51257">
    <property type="entry name" value="PROKAR_LIPOPROTEIN"/>
    <property type="match status" value="1"/>
</dbReference>
<gene>
    <name evidence="2" type="ORF">LLY24_16750</name>
</gene>
<dbReference type="PANTHER" id="PTHR39600:SF1">
    <property type="entry name" value="PEPTIDASE INHIBITOR I78 FAMILY PROTEIN"/>
    <property type="match status" value="1"/>
</dbReference>
<sequence>MRSLSLVLGGCCLSLLTACVYSPMPETGNASDVEPAPPPPTLEQTGSTCDAGQLDATGRDFDEAQVEELKRASGARHVRVLRPGDAATMDYRIDRLNIRLDDNDRISALGCG</sequence>
<dbReference type="Pfam" id="PF11720">
    <property type="entry name" value="Inhibitor_I78"/>
    <property type="match status" value="1"/>
</dbReference>
<protein>
    <recommendedName>
        <fullName evidence="4">Peptidase inhibitor I78 family protein</fullName>
    </recommendedName>
</protein>
<evidence type="ECO:0000313" key="3">
    <source>
        <dbReference type="Proteomes" id="UP001165542"/>
    </source>
</evidence>
<comment type="caution">
    <text evidence="2">The sequence shown here is derived from an EMBL/GenBank/DDBJ whole genome shotgun (WGS) entry which is preliminary data.</text>
</comment>
<accession>A0ABT2EH73</accession>
<dbReference type="InterPro" id="IPR021719">
    <property type="entry name" value="Prot_inh_I78"/>
</dbReference>
<dbReference type="RefSeq" id="WP_259037463.1">
    <property type="nucleotide sequence ID" value="NZ_JAJISC010000009.1"/>
</dbReference>
<keyword evidence="3" id="KW-1185">Reference proteome</keyword>
<dbReference type="EMBL" id="JAJISC010000009">
    <property type="protein sequence ID" value="MCS2610967.1"/>
    <property type="molecule type" value="Genomic_DNA"/>
</dbReference>
<name>A0ABT2EH73_9GAMM</name>